<dbReference type="InParanoid" id="A0A2T0GZW1"/>
<organism evidence="2 3">
    <name type="scientific">Actinopolyspora mortivallis</name>
    <dbReference type="NCBI Taxonomy" id="33906"/>
    <lineage>
        <taxon>Bacteria</taxon>
        <taxon>Bacillati</taxon>
        <taxon>Actinomycetota</taxon>
        <taxon>Actinomycetes</taxon>
        <taxon>Actinopolysporales</taxon>
        <taxon>Actinopolysporaceae</taxon>
        <taxon>Actinopolyspora</taxon>
    </lineage>
</organism>
<proteinExistence type="predicted"/>
<sequence>MNRDSAAGEKEIVDAIVEWLRNELEDFEVSEEDNFLDIGGHSLTFSKMNRYLGEKFGVSLDARKTYEGTLREAAIARRDTVAHQ</sequence>
<dbReference type="InterPro" id="IPR036736">
    <property type="entry name" value="ACP-like_sf"/>
</dbReference>
<dbReference type="EMBL" id="PVSR01000003">
    <property type="protein sequence ID" value="PRW64656.1"/>
    <property type="molecule type" value="Genomic_DNA"/>
</dbReference>
<dbReference type="PROSITE" id="PS50075">
    <property type="entry name" value="CARRIER"/>
    <property type="match status" value="1"/>
</dbReference>
<dbReference type="RefSeq" id="WP_106112690.1">
    <property type="nucleotide sequence ID" value="NZ_PVSR01000003.1"/>
</dbReference>
<evidence type="ECO:0000313" key="2">
    <source>
        <dbReference type="EMBL" id="PRW64656.1"/>
    </source>
</evidence>
<keyword evidence="3" id="KW-1185">Reference proteome</keyword>
<dbReference type="Proteomes" id="UP000239352">
    <property type="component" value="Unassembled WGS sequence"/>
</dbReference>
<dbReference type="SUPFAM" id="SSF47336">
    <property type="entry name" value="ACP-like"/>
    <property type="match status" value="1"/>
</dbReference>
<evidence type="ECO:0000259" key="1">
    <source>
        <dbReference type="PROSITE" id="PS50075"/>
    </source>
</evidence>
<reference evidence="2 3" key="1">
    <citation type="submission" date="2018-03" db="EMBL/GenBank/DDBJ databases">
        <title>Actinopolyspora mortivallis from Sahara, screening for active biomolecules.</title>
        <authorList>
            <person name="Selama O."/>
            <person name="Wellington E.M.H."/>
            <person name="Hacene H."/>
        </authorList>
    </citation>
    <scope>NUCLEOTIDE SEQUENCE [LARGE SCALE GENOMIC DNA]</scope>
    <source>
        <strain evidence="2 3">M5A</strain>
    </source>
</reference>
<gene>
    <name evidence="2" type="ORF">CEP50_04735</name>
</gene>
<name>A0A2T0GZW1_ACTMO</name>
<comment type="caution">
    <text evidence="2">The sequence shown here is derived from an EMBL/GenBank/DDBJ whole genome shotgun (WGS) entry which is preliminary data.</text>
</comment>
<evidence type="ECO:0000313" key="3">
    <source>
        <dbReference type="Proteomes" id="UP000239352"/>
    </source>
</evidence>
<dbReference type="AlphaFoldDB" id="A0A2T0GZW1"/>
<dbReference type="Gene3D" id="1.10.1200.10">
    <property type="entry name" value="ACP-like"/>
    <property type="match status" value="1"/>
</dbReference>
<dbReference type="InterPro" id="IPR009081">
    <property type="entry name" value="PP-bd_ACP"/>
</dbReference>
<accession>A0A2T0GZW1</accession>
<dbReference type="Pfam" id="PF00550">
    <property type="entry name" value="PP-binding"/>
    <property type="match status" value="1"/>
</dbReference>
<feature type="domain" description="Carrier" evidence="1">
    <location>
        <begin position="6"/>
        <end position="84"/>
    </location>
</feature>
<protein>
    <recommendedName>
        <fullName evidence="1">Carrier domain-containing protein</fullName>
    </recommendedName>
</protein>